<feature type="transmembrane region" description="Helical" evidence="1">
    <location>
        <begin position="31"/>
        <end position="48"/>
    </location>
</feature>
<evidence type="ECO:0008006" key="4">
    <source>
        <dbReference type="Google" id="ProtNLM"/>
    </source>
</evidence>
<proteinExistence type="predicted"/>
<dbReference type="OrthoDB" id="6691119at2"/>
<feature type="transmembrane region" description="Helical" evidence="1">
    <location>
        <begin position="53"/>
        <end position="72"/>
    </location>
</feature>
<dbReference type="Pfam" id="PF10947">
    <property type="entry name" value="DUF2628"/>
    <property type="match status" value="1"/>
</dbReference>
<evidence type="ECO:0000256" key="1">
    <source>
        <dbReference type="SAM" id="Phobius"/>
    </source>
</evidence>
<keyword evidence="1" id="KW-0812">Transmembrane</keyword>
<gene>
    <name evidence="2" type="ORF">SAMN06265182_1611</name>
</gene>
<feature type="transmembrane region" description="Helical" evidence="1">
    <location>
        <begin position="78"/>
        <end position="100"/>
    </location>
</feature>
<dbReference type="AlphaFoldDB" id="A0A285NJK6"/>
<feature type="transmembrane region" description="Helical" evidence="1">
    <location>
        <begin position="133"/>
        <end position="151"/>
    </location>
</feature>
<sequence length="153" mass="18355">MDKWEKYRIFIGDRADYYIEKFKKFEETGSVLSWNWAAFFFGLLWMLYRKMYLYSAIFIILVLFFIGALVYFNLYNNLVMFGIQLWLYVGFGAFGNYIYYTYVESKVSKIEKETEDPEKLKILLARKGGTDKISPVLFFLIIFILQILSYMPK</sequence>
<organism evidence="2 3">
    <name type="scientific">Persephonella hydrogeniphila</name>
    <dbReference type="NCBI Taxonomy" id="198703"/>
    <lineage>
        <taxon>Bacteria</taxon>
        <taxon>Pseudomonadati</taxon>
        <taxon>Aquificota</taxon>
        <taxon>Aquificia</taxon>
        <taxon>Aquificales</taxon>
        <taxon>Hydrogenothermaceae</taxon>
        <taxon>Persephonella</taxon>
    </lineage>
</organism>
<keyword evidence="1" id="KW-0472">Membrane</keyword>
<dbReference type="Proteomes" id="UP000219036">
    <property type="component" value="Unassembled WGS sequence"/>
</dbReference>
<dbReference type="InterPro" id="IPR024399">
    <property type="entry name" value="DUF2628"/>
</dbReference>
<keyword evidence="3" id="KW-1185">Reference proteome</keyword>
<evidence type="ECO:0000313" key="2">
    <source>
        <dbReference type="EMBL" id="SNZ09692.1"/>
    </source>
</evidence>
<accession>A0A285NJK6</accession>
<dbReference type="EMBL" id="OBEI01000007">
    <property type="protein sequence ID" value="SNZ09692.1"/>
    <property type="molecule type" value="Genomic_DNA"/>
</dbReference>
<dbReference type="RefSeq" id="WP_097000770.1">
    <property type="nucleotide sequence ID" value="NZ_OBEI01000007.1"/>
</dbReference>
<protein>
    <recommendedName>
        <fullName evidence="4">DUF2628 domain-containing protein</fullName>
    </recommendedName>
</protein>
<evidence type="ECO:0000313" key="3">
    <source>
        <dbReference type="Proteomes" id="UP000219036"/>
    </source>
</evidence>
<keyword evidence="1" id="KW-1133">Transmembrane helix</keyword>
<reference evidence="3" key="1">
    <citation type="submission" date="2017-09" db="EMBL/GenBank/DDBJ databases">
        <authorList>
            <person name="Varghese N."/>
            <person name="Submissions S."/>
        </authorList>
    </citation>
    <scope>NUCLEOTIDE SEQUENCE [LARGE SCALE GENOMIC DNA]</scope>
    <source>
        <strain evidence="3">DSM 15103</strain>
    </source>
</reference>
<name>A0A285NJK6_9AQUI</name>